<dbReference type="AlphaFoldDB" id="A0A133ZZ51"/>
<keyword evidence="1" id="KW-0732">Signal</keyword>
<feature type="signal peptide" evidence="1">
    <location>
        <begin position="1"/>
        <end position="18"/>
    </location>
</feature>
<evidence type="ECO:0008006" key="4">
    <source>
        <dbReference type="Google" id="ProtNLM"/>
    </source>
</evidence>
<organism evidence="2 3">
    <name type="scientific">Leptotrichia wadei</name>
    <dbReference type="NCBI Taxonomy" id="157687"/>
    <lineage>
        <taxon>Bacteria</taxon>
        <taxon>Fusobacteriati</taxon>
        <taxon>Fusobacteriota</taxon>
        <taxon>Fusobacteriia</taxon>
        <taxon>Fusobacteriales</taxon>
        <taxon>Leptotrichiaceae</taxon>
        <taxon>Leptotrichia</taxon>
    </lineage>
</organism>
<protein>
    <recommendedName>
        <fullName evidence="4">DUF5105 domain-containing protein</fullName>
    </recommendedName>
</protein>
<comment type="caution">
    <text evidence="2">The sequence shown here is derived from an EMBL/GenBank/DDBJ whole genome shotgun (WGS) entry which is preliminary data.</text>
</comment>
<dbReference type="OrthoDB" id="81800at2"/>
<dbReference type="PATRIC" id="fig|157687.3.peg.1987"/>
<evidence type="ECO:0000256" key="1">
    <source>
        <dbReference type="SAM" id="SignalP"/>
    </source>
</evidence>
<gene>
    <name evidence="2" type="ORF">HMPREF3180_01987</name>
</gene>
<keyword evidence="3" id="KW-1185">Reference proteome</keyword>
<sequence>MKKLLFVLMLAVMGNALAGTTVQKNRNTSMNMVSGSEKIKIENAFQKDMENIKKIVENQTLSEVIKDSFSNNADLLFDKDYKISDLNKKKILEKFSKGCSDIYLKNMKLRFEVKNIKSIDNKNVEVVYDVKMKDFDKALEGIEKRFEENVRINVLKKSGYKSEDEIEALMVKNGNESEKVRIYDIMVDEILDIMGKALENTSLETVISANEKAVLTEVNGQWELSELK</sequence>
<feature type="chain" id="PRO_5007461329" description="DUF5105 domain-containing protein" evidence="1">
    <location>
        <begin position="19"/>
        <end position="228"/>
    </location>
</feature>
<name>A0A133ZZ51_9FUSO</name>
<dbReference type="RefSeq" id="WP_060918522.1">
    <property type="nucleotide sequence ID" value="NZ_KQ960109.1"/>
</dbReference>
<accession>A0A133ZZ51</accession>
<evidence type="ECO:0000313" key="3">
    <source>
        <dbReference type="Proteomes" id="UP000070483"/>
    </source>
</evidence>
<dbReference type="EMBL" id="LSDD01000150">
    <property type="protein sequence ID" value="KXB60729.1"/>
    <property type="molecule type" value="Genomic_DNA"/>
</dbReference>
<dbReference type="STRING" id="157687.HMPREF3180_01987"/>
<proteinExistence type="predicted"/>
<evidence type="ECO:0000313" key="2">
    <source>
        <dbReference type="EMBL" id="KXB60729.1"/>
    </source>
</evidence>
<dbReference type="Proteomes" id="UP000070483">
    <property type="component" value="Unassembled WGS sequence"/>
</dbReference>
<reference evidence="3" key="1">
    <citation type="submission" date="2016-01" db="EMBL/GenBank/DDBJ databases">
        <authorList>
            <person name="Mitreva M."/>
            <person name="Pepin K.H."/>
            <person name="Mihindukulasuriya K.A."/>
            <person name="Fulton R."/>
            <person name="Fronick C."/>
            <person name="O'Laughlin M."/>
            <person name="Miner T."/>
            <person name="Herter B."/>
            <person name="Rosa B.A."/>
            <person name="Cordes M."/>
            <person name="Tomlinson C."/>
            <person name="Wollam A."/>
            <person name="Palsikar V.B."/>
            <person name="Mardis E.R."/>
            <person name="Wilson R.K."/>
        </authorList>
    </citation>
    <scope>NUCLEOTIDE SEQUENCE [LARGE SCALE GENOMIC DNA]</scope>
    <source>
        <strain evidence="3">KA00185</strain>
    </source>
</reference>